<organism evidence="2 3">
    <name type="scientific">Rhizopus microsporus</name>
    <dbReference type="NCBI Taxonomy" id="58291"/>
    <lineage>
        <taxon>Eukaryota</taxon>
        <taxon>Fungi</taxon>
        <taxon>Fungi incertae sedis</taxon>
        <taxon>Mucoromycota</taxon>
        <taxon>Mucoromycotina</taxon>
        <taxon>Mucoromycetes</taxon>
        <taxon>Mucorales</taxon>
        <taxon>Mucorineae</taxon>
        <taxon>Rhizopodaceae</taxon>
        <taxon>Rhizopus</taxon>
    </lineage>
</organism>
<dbReference type="GO" id="GO:0003677">
    <property type="term" value="F:DNA binding"/>
    <property type="evidence" value="ECO:0007669"/>
    <property type="project" value="InterPro"/>
</dbReference>
<protein>
    <submittedName>
        <fullName evidence="2">Uncharacterized protein</fullName>
    </submittedName>
</protein>
<feature type="region of interest" description="Disordered" evidence="1">
    <location>
        <begin position="605"/>
        <end position="648"/>
    </location>
</feature>
<feature type="compositionally biased region" description="Basic and acidic residues" evidence="1">
    <location>
        <begin position="616"/>
        <end position="632"/>
    </location>
</feature>
<feature type="compositionally biased region" description="Basic residues" evidence="1">
    <location>
        <begin position="633"/>
        <end position="648"/>
    </location>
</feature>
<dbReference type="InterPro" id="IPR011010">
    <property type="entry name" value="DNA_brk_join_enz"/>
</dbReference>
<dbReference type="AlphaFoldDB" id="A0A1X0RVB4"/>
<gene>
    <name evidence="2" type="ORF">BCV71DRAFT_266065</name>
</gene>
<reference evidence="2 3" key="1">
    <citation type="journal article" date="2016" name="Proc. Natl. Acad. Sci. U.S.A.">
        <title>Lipid metabolic changes in an early divergent fungus govern the establishment of a mutualistic symbiosis with endobacteria.</title>
        <authorList>
            <person name="Lastovetsky O.A."/>
            <person name="Gaspar M.L."/>
            <person name="Mondo S.J."/>
            <person name="LaButti K.M."/>
            <person name="Sandor L."/>
            <person name="Grigoriev I.V."/>
            <person name="Henry S.A."/>
            <person name="Pawlowska T.E."/>
        </authorList>
    </citation>
    <scope>NUCLEOTIDE SEQUENCE [LARGE SCALE GENOMIC DNA]</scope>
    <source>
        <strain evidence="2 3">ATCC 11559</strain>
    </source>
</reference>
<dbReference type="Proteomes" id="UP000242381">
    <property type="component" value="Unassembled WGS sequence"/>
</dbReference>
<evidence type="ECO:0000256" key="1">
    <source>
        <dbReference type="SAM" id="MobiDB-lite"/>
    </source>
</evidence>
<accession>A0A1X0RVB4</accession>
<proteinExistence type="predicted"/>
<evidence type="ECO:0000313" key="2">
    <source>
        <dbReference type="EMBL" id="ORE15957.1"/>
    </source>
</evidence>
<dbReference type="EMBL" id="KV921402">
    <property type="protein sequence ID" value="ORE15957.1"/>
    <property type="molecule type" value="Genomic_DNA"/>
</dbReference>
<evidence type="ECO:0000313" key="3">
    <source>
        <dbReference type="Proteomes" id="UP000242381"/>
    </source>
</evidence>
<sequence length="648" mass="74646">MSVPIDPSIMKFISPREWFKMMKEKQVELQQKIAATPSATGLLAPRTAIHYKEHENKYNEFIGVYNEDQESPVIAWTKEGYNYRRSLFGAGKVEKVMQLGTMVHEMNSLNALAHKKDESLNFEQWWNGTQSLLQIKDECKDEFVFVNHTYGKTYQSTPWTTDVANHAFARIVRDAGLNSKGTLYSFIRNFAITINDNLSKETASSLIGHSPYSHVLKKCYAGDFEQMDMTELIQKGERTFTPTMKKVLLNASYTALIEKKANYINERNKKCGTIRRTFWDLEEREMLQAMHIKVKRRKRYLTMLALKEKHEKIFNEVEEQVSVSLEGVATFDETRLLAKYGVPLVSSQEQLLAEDDDSDAAFETLHEIDYEEEPEEIKEEDEAQAEVGLEELEEILLPERDLTHVGDLDDDDLIFEENLMYGLETNNGVSPPLESTAEVQATTSTLRVLQQQRCRDILLFTKDQDRLYTKQRCNLCIEQDIQAPIEYPSLKQLALHLYTSQALTSWKQPTTTHRIGMHTRTAIFLREFQPISNGVTFSCGYLNCNFKNIQKTVVSQHLRKHLSDEGIQDASEEEAIQTMVQYIENVVGYTLSSLEIQGIISQRKANTERVRKRRGILKEAKEMETKESETKKQAKKPKAAKPKVKKTK</sequence>
<name>A0A1X0RVB4_RHIZD</name>
<dbReference type="SUPFAM" id="SSF56349">
    <property type="entry name" value="DNA breaking-rejoining enzymes"/>
    <property type="match status" value="1"/>
</dbReference>